<feature type="transmembrane region" description="Helical" evidence="6">
    <location>
        <begin position="128"/>
        <end position="147"/>
    </location>
</feature>
<sequence>MSAFMERLSTCFYLDENVISRRNAVVTVISSFLFTVAWWLVIDSSSTDNVLTFSHYLCGIMGTVSFIMVNAVSNDVLNGGGAYDGGCLGENGAKIWLFVGFVFGFSAVIASVWVMIVDLKDHVVTGGIQFLLQNIFILAASLLYKFGRRDNSAFNERI</sequence>
<evidence type="ECO:0000256" key="3">
    <source>
        <dbReference type="ARBA" id="ARBA00022692"/>
    </source>
</evidence>
<dbReference type="AlphaFoldDB" id="A0A336MFF6"/>
<feature type="transmembrane region" description="Helical" evidence="6">
    <location>
        <begin position="53"/>
        <end position="74"/>
    </location>
</feature>
<accession>A0A336MFF6</accession>
<keyword evidence="5 6" id="KW-0472">Membrane</keyword>
<reference evidence="7" key="1">
    <citation type="submission" date="2018-04" db="EMBL/GenBank/DDBJ databases">
        <authorList>
            <person name="Go L.Y."/>
            <person name="Mitchell J.A."/>
        </authorList>
    </citation>
    <scope>NUCLEOTIDE SEQUENCE</scope>
    <source>
        <tissue evidence="7">Whole organism</tissue>
    </source>
</reference>
<evidence type="ECO:0000313" key="8">
    <source>
        <dbReference type="EMBL" id="SSX28660.1"/>
    </source>
</evidence>
<dbReference type="GO" id="GO:0016020">
    <property type="term" value="C:membrane"/>
    <property type="evidence" value="ECO:0007669"/>
    <property type="project" value="UniProtKB-SubCell"/>
</dbReference>
<name>A0A336MFF6_CULSO</name>
<proteinExistence type="inferred from homology"/>
<dbReference type="PANTHER" id="PTHR13180">
    <property type="entry name" value="SMALL MEMBRANE PROTEIN-RELATED"/>
    <property type="match status" value="1"/>
</dbReference>
<keyword evidence="4 6" id="KW-1133">Transmembrane helix</keyword>
<reference evidence="8" key="2">
    <citation type="submission" date="2018-07" db="EMBL/GenBank/DDBJ databases">
        <authorList>
            <person name="Quirk P.G."/>
            <person name="Krulwich T.A."/>
        </authorList>
    </citation>
    <scope>NUCLEOTIDE SEQUENCE</scope>
</reference>
<gene>
    <name evidence="8" type="primary">CSON000327</name>
</gene>
<evidence type="ECO:0000313" key="7">
    <source>
        <dbReference type="EMBL" id="SSX08748.1"/>
    </source>
</evidence>
<dbReference type="EMBL" id="UFQS01001058">
    <property type="protein sequence ID" value="SSX08748.1"/>
    <property type="molecule type" value="Genomic_DNA"/>
</dbReference>
<protein>
    <submittedName>
        <fullName evidence="8">CSON000327 protein</fullName>
    </submittedName>
</protein>
<organism evidence="8">
    <name type="scientific">Culicoides sonorensis</name>
    <name type="common">Biting midge</name>
    <dbReference type="NCBI Taxonomy" id="179676"/>
    <lineage>
        <taxon>Eukaryota</taxon>
        <taxon>Metazoa</taxon>
        <taxon>Ecdysozoa</taxon>
        <taxon>Arthropoda</taxon>
        <taxon>Hexapoda</taxon>
        <taxon>Insecta</taxon>
        <taxon>Pterygota</taxon>
        <taxon>Neoptera</taxon>
        <taxon>Endopterygota</taxon>
        <taxon>Diptera</taxon>
        <taxon>Nematocera</taxon>
        <taxon>Chironomoidea</taxon>
        <taxon>Ceratopogonidae</taxon>
        <taxon>Ceratopogoninae</taxon>
        <taxon>Culicoides</taxon>
        <taxon>Monoculicoides</taxon>
    </lineage>
</organism>
<evidence type="ECO:0000256" key="1">
    <source>
        <dbReference type="ARBA" id="ARBA00004141"/>
    </source>
</evidence>
<evidence type="ECO:0000256" key="4">
    <source>
        <dbReference type="ARBA" id="ARBA00022989"/>
    </source>
</evidence>
<comment type="subcellular location">
    <subcellularLocation>
        <location evidence="1">Membrane</location>
        <topology evidence="1">Multi-pass membrane protein</topology>
    </subcellularLocation>
</comment>
<dbReference type="VEuPathDB" id="VectorBase:CSON000327"/>
<dbReference type="OMA" id="GYVVPQK"/>
<evidence type="ECO:0000256" key="5">
    <source>
        <dbReference type="ARBA" id="ARBA00023136"/>
    </source>
</evidence>
<dbReference type="InterPro" id="IPR007919">
    <property type="entry name" value="UPF0220"/>
</dbReference>
<comment type="similarity">
    <text evidence="2">Belongs to the UPF0220 family.</text>
</comment>
<dbReference type="Pfam" id="PF05255">
    <property type="entry name" value="UPF0220"/>
    <property type="match status" value="1"/>
</dbReference>
<feature type="transmembrane region" description="Helical" evidence="6">
    <location>
        <begin position="24"/>
        <end position="41"/>
    </location>
</feature>
<evidence type="ECO:0000256" key="2">
    <source>
        <dbReference type="ARBA" id="ARBA00005335"/>
    </source>
</evidence>
<evidence type="ECO:0000256" key="6">
    <source>
        <dbReference type="SAM" id="Phobius"/>
    </source>
</evidence>
<dbReference type="EMBL" id="UFQT01001058">
    <property type="protein sequence ID" value="SSX28660.1"/>
    <property type="molecule type" value="Genomic_DNA"/>
</dbReference>
<feature type="transmembrane region" description="Helical" evidence="6">
    <location>
        <begin position="95"/>
        <end position="116"/>
    </location>
</feature>
<keyword evidence="3 6" id="KW-0812">Transmembrane</keyword>